<dbReference type="PANTHER" id="PTHR21666">
    <property type="entry name" value="PEPTIDASE-RELATED"/>
    <property type="match status" value="1"/>
</dbReference>
<name>U2LDY1_TRESO</name>
<sequence>MKFSAQGAGLLPEVRRRIGRSIDICGNLRYSMFIYGLKKTADAMIKKLRAVLYTLIPSQGGRLVFRSIAAFCFGAAVCAGLAALAGGIRTENGVGGLETPGVPKFSEDVLSIADSSASDEDIASAAALLPESEASAKELTYFTYRVKSGDMIGVIADTFGVTQDTIISVNAIRQSRLLQVGQYLKIPSMPGILYTVKQNGETPETVAAKFEVSADKCALVNSLSKTAAMDSGVTIFVPDAELDWVTKQEINGDLFRRPLHGRYWLSSYYGWRKSPFTGSRTFHSGIDMAAPHGTSVYAALPGRVAAVGYNETYGNYVIISHHSGYRTLYGHMSAVTVVRGQNVDMNTRIGRVGNTGLSTGPHLHFTVFKGGKTVNPLGLLR</sequence>
<dbReference type="Gene3D" id="2.70.70.10">
    <property type="entry name" value="Glucose Permease (Domain IIA)"/>
    <property type="match status" value="1"/>
</dbReference>
<keyword evidence="2" id="KW-1133">Transmembrane helix</keyword>
<dbReference type="AlphaFoldDB" id="U2LDY1"/>
<proteinExistence type="predicted"/>
<dbReference type="EMBL" id="AVQI01000050">
    <property type="protein sequence ID" value="ERK02693.1"/>
    <property type="molecule type" value="Genomic_DNA"/>
</dbReference>
<gene>
    <name evidence="5" type="ORF">HMPREF0860_0146</name>
    <name evidence="4" type="ORF">HMPREF1325_2393</name>
</gene>
<evidence type="ECO:0000256" key="2">
    <source>
        <dbReference type="SAM" id="Phobius"/>
    </source>
</evidence>
<protein>
    <submittedName>
        <fullName evidence="4">Peptidase, M23 family</fullName>
    </submittedName>
</protein>
<accession>U2LDY1</accession>
<comment type="caution">
    <text evidence="4">The sequence shown here is derived from an EMBL/GenBank/DDBJ whole genome shotgun (WGS) entry which is preliminary data.</text>
</comment>
<reference evidence="6 7" key="1">
    <citation type="submission" date="2013-08" db="EMBL/GenBank/DDBJ databases">
        <authorList>
            <person name="Durkin A.S."/>
            <person name="Haft D.R."/>
            <person name="McCorrison J."/>
            <person name="Torralba M."/>
            <person name="Gillis M."/>
            <person name="Haft D.H."/>
            <person name="Methe B."/>
            <person name="Sutton G."/>
            <person name="Nelson K.E."/>
        </authorList>
    </citation>
    <scope>NUCLEOTIDE SEQUENCE [LARGE SCALE GENOMIC DNA]</scope>
    <source>
        <strain evidence="5 7">ATCC 35536</strain>
        <strain evidence="4 6">VPI DR56BR1116</strain>
    </source>
</reference>
<dbReference type="CDD" id="cd00118">
    <property type="entry name" value="LysM"/>
    <property type="match status" value="1"/>
</dbReference>
<dbReference type="eggNOG" id="COG0739">
    <property type="taxonomic scope" value="Bacteria"/>
</dbReference>
<keyword evidence="2" id="KW-0472">Membrane</keyword>
<evidence type="ECO:0000256" key="1">
    <source>
        <dbReference type="ARBA" id="ARBA00022729"/>
    </source>
</evidence>
<dbReference type="EMBL" id="AUZJ01000009">
    <property type="protein sequence ID" value="ERF61648.1"/>
    <property type="molecule type" value="Genomic_DNA"/>
</dbReference>
<keyword evidence="2" id="KW-0812">Transmembrane</keyword>
<dbReference type="InterPro" id="IPR018392">
    <property type="entry name" value="LysM"/>
</dbReference>
<keyword evidence="1" id="KW-0732">Signal</keyword>
<dbReference type="Gene3D" id="3.10.350.10">
    <property type="entry name" value="LysM domain"/>
    <property type="match status" value="1"/>
</dbReference>
<organism evidence="4 6">
    <name type="scientific">Treponema socranskii subsp. socranskii VPI DR56BR1116 = ATCC 35536</name>
    <dbReference type="NCBI Taxonomy" id="1125725"/>
    <lineage>
        <taxon>Bacteria</taxon>
        <taxon>Pseudomonadati</taxon>
        <taxon>Spirochaetota</taxon>
        <taxon>Spirochaetia</taxon>
        <taxon>Spirochaetales</taxon>
        <taxon>Treponemataceae</taxon>
        <taxon>Treponema</taxon>
    </lineage>
</organism>
<dbReference type="PATRIC" id="fig|1125725.3.peg.463"/>
<dbReference type="Proteomes" id="UP000016646">
    <property type="component" value="Unassembled WGS sequence"/>
</dbReference>
<dbReference type="STRING" id="1125725.HMPREF1325_2393"/>
<dbReference type="InterPro" id="IPR016047">
    <property type="entry name" value="M23ase_b-sheet_dom"/>
</dbReference>
<keyword evidence="7" id="KW-1185">Reference proteome</keyword>
<evidence type="ECO:0000313" key="5">
    <source>
        <dbReference type="EMBL" id="ERK02693.1"/>
    </source>
</evidence>
<dbReference type="Proteomes" id="UP000016412">
    <property type="component" value="Unassembled WGS sequence"/>
</dbReference>
<evidence type="ECO:0000313" key="4">
    <source>
        <dbReference type="EMBL" id="ERF61648.1"/>
    </source>
</evidence>
<dbReference type="SMART" id="SM00257">
    <property type="entry name" value="LysM"/>
    <property type="match status" value="2"/>
</dbReference>
<evidence type="ECO:0000259" key="3">
    <source>
        <dbReference type="PROSITE" id="PS51782"/>
    </source>
</evidence>
<evidence type="ECO:0000313" key="6">
    <source>
        <dbReference type="Proteomes" id="UP000016412"/>
    </source>
</evidence>
<dbReference type="Pfam" id="PF01551">
    <property type="entry name" value="Peptidase_M23"/>
    <property type="match status" value="1"/>
</dbReference>
<dbReference type="Pfam" id="PF01476">
    <property type="entry name" value="LysM"/>
    <property type="match status" value="1"/>
</dbReference>
<dbReference type="PROSITE" id="PS51782">
    <property type="entry name" value="LYSM"/>
    <property type="match status" value="1"/>
</dbReference>
<feature type="domain" description="LysM" evidence="3">
    <location>
        <begin position="142"/>
        <end position="186"/>
    </location>
</feature>
<dbReference type="GO" id="GO:0004222">
    <property type="term" value="F:metalloendopeptidase activity"/>
    <property type="evidence" value="ECO:0007669"/>
    <property type="project" value="TreeGrafter"/>
</dbReference>
<dbReference type="InterPro" id="IPR050570">
    <property type="entry name" value="Cell_wall_metabolism_enzyme"/>
</dbReference>
<dbReference type="PANTHER" id="PTHR21666:SF289">
    <property type="entry name" value="L-ALA--D-GLU ENDOPEPTIDASE"/>
    <property type="match status" value="1"/>
</dbReference>
<feature type="transmembrane region" description="Helical" evidence="2">
    <location>
        <begin position="63"/>
        <end position="85"/>
    </location>
</feature>
<dbReference type="CDD" id="cd12797">
    <property type="entry name" value="M23_peptidase"/>
    <property type="match status" value="1"/>
</dbReference>
<evidence type="ECO:0000313" key="7">
    <source>
        <dbReference type="Proteomes" id="UP000016646"/>
    </source>
</evidence>
<dbReference type="InterPro" id="IPR036779">
    <property type="entry name" value="LysM_dom_sf"/>
</dbReference>
<dbReference type="InterPro" id="IPR011055">
    <property type="entry name" value="Dup_hybrid_motif"/>
</dbReference>
<dbReference type="SUPFAM" id="SSF51261">
    <property type="entry name" value="Duplicated hybrid motif"/>
    <property type="match status" value="1"/>
</dbReference>